<reference evidence="2" key="1">
    <citation type="submission" date="2016-04" db="EMBL/GenBank/DDBJ databases">
        <authorList>
            <person name="Nguyen H.D."/>
            <person name="Samba Siva P."/>
            <person name="Cullis J."/>
            <person name="Levesque C.A."/>
            <person name="Hambleton S."/>
        </authorList>
    </citation>
    <scope>NUCLEOTIDE SEQUENCE</scope>
    <source>
        <strain evidence="2">DAOMC 236416</strain>
    </source>
</reference>
<organism evidence="2 3">
    <name type="scientific">Tilletia indica</name>
    <dbReference type="NCBI Taxonomy" id="43049"/>
    <lineage>
        <taxon>Eukaryota</taxon>
        <taxon>Fungi</taxon>
        <taxon>Dikarya</taxon>
        <taxon>Basidiomycota</taxon>
        <taxon>Ustilaginomycotina</taxon>
        <taxon>Exobasidiomycetes</taxon>
        <taxon>Tilletiales</taxon>
        <taxon>Tilletiaceae</taxon>
        <taxon>Tilletia</taxon>
    </lineage>
</organism>
<evidence type="ECO:0000313" key="3">
    <source>
        <dbReference type="Proteomes" id="UP000077521"/>
    </source>
</evidence>
<sequence>MTSLTLGLRCQQIVSAPEQISGSLREEMRLIRSLVQNWPAQGNPSNERALLVPAAPSDSAMAESSGPPRQGQIRAASPSSQEPNAKRTKLAISNDNPPQSAASRFFNTPELLNIALGHLVFEQVDLIMLSQVSKRLRANVLPVLVESLNVPLTKAGQLLEYLGANPGLAGHIKYVRIWDDIAHHYFHRHHSSSAVMGKRSKVAPHRPADMWKQLRQLLSALESSARTLPPMFELSFGRSSFGDLYDQLRRFPRLLERLAALRIVDDFDPTQHQRPTVDETNQTVNDQTKQSTDDLRDIIRLICDAQDDAGSEAFRFFGIRSSSSSGSNSLDRASFLPNFRSTRLLSRLAQRVRSLSIVLEDPSERDVKAYKALFASNWPGLLHFDFRINDVLRTTEYEAIRSATVEFCQRHPGLTQVSDWYRDHREHILRSGTALGRHSGHHLLYDLVPPTGNITKI</sequence>
<name>A0A8T8SEZ3_9BASI</name>
<feature type="region of interest" description="Disordered" evidence="1">
    <location>
        <begin position="55"/>
        <end position="99"/>
    </location>
</feature>
<evidence type="ECO:0000256" key="1">
    <source>
        <dbReference type="SAM" id="MobiDB-lite"/>
    </source>
</evidence>
<reference evidence="2" key="2">
    <citation type="journal article" date="2019" name="IMA Fungus">
        <title>Genome sequencing and comparison of five Tilletia species to identify candidate genes for the detection of regulated species infecting wheat.</title>
        <authorList>
            <person name="Nguyen H.D.T."/>
            <person name="Sultana T."/>
            <person name="Kesanakurti P."/>
            <person name="Hambleton S."/>
        </authorList>
    </citation>
    <scope>NUCLEOTIDE SEQUENCE</scope>
    <source>
        <strain evidence="2">DAOMC 236416</strain>
    </source>
</reference>
<gene>
    <name evidence="2" type="ORF">A4X13_0g8520</name>
</gene>
<dbReference type="Proteomes" id="UP000077521">
    <property type="component" value="Unassembled WGS sequence"/>
</dbReference>
<accession>A0A8T8SEZ3</accession>
<keyword evidence="3" id="KW-1185">Reference proteome</keyword>
<dbReference type="EMBL" id="LWDF02001532">
    <property type="protein sequence ID" value="KAE8238088.1"/>
    <property type="molecule type" value="Genomic_DNA"/>
</dbReference>
<protein>
    <submittedName>
        <fullName evidence="2">Uncharacterized protein</fullName>
    </submittedName>
</protein>
<proteinExistence type="predicted"/>
<comment type="caution">
    <text evidence="2">The sequence shown here is derived from an EMBL/GenBank/DDBJ whole genome shotgun (WGS) entry which is preliminary data.</text>
</comment>
<evidence type="ECO:0000313" key="2">
    <source>
        <dbReference type="EMBL" id="KAE8238088.1"/>
    </source>
</evidence>
<dbReference type="AlphaFoldDB" id="A0A8T8SEZ3"/>